<feature type="region of interest" description="Disordered" evidence="1">
    <location>
        <begin position="108"/>
        <end position="133"/>
    </location>
</feature>
<protein>
    <submittedName>
        <fullName evidence="2">Uncharacterized protein</fullName>
    </submittedName>
</protein>
<organism evidence="2 3">
    <name type="scientific">Goodfellowiella coeruleoviolacea</name>
    <dbReference type="NCBI Taxonomy" id="334858"/>
    <lineage>
        <taxon>Bacteria</taxon>
        <taxon>Bacillati</taxon>
        <taxon>Actinomycetota</taxon>
        <taxon>Actinomycetes</taxon>
        <taxon>Pseudonocardiales</taxon>
        <taxon>Pseudonocardiaceae</taxon>
        <taxon>Goodfellowiella</taxon>
    </lineage>
</organism>
<evidence type="ECO:0000313" key="3">
    <source>
        <dbReference type="Proteomes" id="UP001206128"/>
    </source>
</evidence>
<comment type="caution">
    <text evidence="2">The sequence shown here is derived from an EMBL/GenBank/DDBJ whole genome shotgun (WGS) entry which is preliminary data.</text>
</comment>
<evidence type="ECO:0000313" key="2">
    <source>
        <dbReference type="EMBL" id="MCP2168224.1"/>
    </source>
</evidence>
<gene>
    <name evidence="2" type="ORF">LX83_005102</name>
</gene>
<feature type="compositionally biased region" description="Gly residues" evidence="1">
    <location>
        <begin position="114"/>
        <end position="126"/>
    </location>
</feature>
<reference evidence="2" key="1">
    <citation type="submission" date="2022-06" db="EMBL/GenBank/DDBJ databases">
        <title>Genomic Encyclopedia of Archaeal and Bacterial Type Strains, Phase II (KMG-II): from individual species to whole genera.</title>
        <authorList>
            <person name="Goeker M."/>
        </authorList>
    </citation>
    <scope>NUCLEOTIDE SEQUENCE</scope>
    <source>
        <strain evidence="2">DSM 43935</strain>
    </source>
</reference>
<accession>A0AAE3GIZ6</accession>
<proteinExistence type="predicted"/>
<sequence>MLLDQSTWLGVASRPAGQHGDHPTAVVGGSAALAGSRRRRRGVGGGEIAAGSGLAGVRRPDRAGCRPPHRCHVLLGPVLNSGVESPSGSWRPAVTVSTGCDGDAHGHRSQLSGGHLGQRFFGGGSGTRRRGRRRRLGLAARRGRGGRGVALDRLGLAGHTGVDEELLDLDLPLLRGSSGTEVGRGVAGETSAYRYRRVECGQYVKRHPLSPVILTVGLWWSLRWREDHRPLLLIPARAAGQCERGRRGDDVLERAGLVGVGDAVLVVARAFDR</sequence>
<keyword evidence="3" id="KW-1185">Reference proteome</keyword>
<evidence type="ECO:0000256" key="1">
    <source>
        <dbReference type="SAM" id="MobiDB-lite"/>
    </source>
</evidence>
<dbReference type="AlphaFoldDB" id="A0AAE3GIZ6"/>
<dbReference type="Proteomes" id="UP001206128">
    <property type="component" value="Unassembled WGS sequence"/>
</dbReference>
<name>A0AAE3GIZ6_9PSEU</name>
<dbReference type="EMBL" id="JAMTCK010000013">
    <property type="protein sequence ID" value="MCP2168224.1"/>
    <property type="molecule type" value="Genomic_DNA"/>
</dbReference>